<dbReference type="InterPro" id="IPR052020">
    <property type="entry name" value="Cyclic_di-GMP/3'3'-cGAMP_PDE"/>
</dbReference>
<dbReference type="PANTHER" id="PTHR45228:SF8">
    <property type="entry name" value="TWO-COMPONENT RESPONSE REGULATOR-RELATED"/>
    <property type="match status" value="1"/>
</dbReference>
<comment type="caution">
    <text evidence="4">The sequence shown here is derived from an EMBL/GenBank/DDBJ whole genome shotgun (WGS) entry which is preliminary data.</text>
</comment>
<dbReference type="PROSITE" id="PS51832">
    <property type="entry name" value="HD_GYP"/>
    <property type="match status" value="1"/>
</dbReference>
<organism evidence="4 5">
    <name type="scientific">Quisquiliibacterium transsilvanicum</name>
    <dbReference type="NCBI Taxonomy" id="1549638"/>
    <lineage>
        <taxon>Bacteria</taxon>
        <taxon>Pseudomonadati</taxon>
        <taxon>Pseudomonadota</taxon>
        <taxon>Betaproteobacteria</taxon>
        <taxon>Burkholderiales</taxon>
        <taxon>Burkholderiaceae</taxon>
        <taxon>Quisquiliibacterium</taxon>
    </lineage>
</organism>
<keyword evidence="5" id="KW-1185">Reference proteome</keyword>
<protein>
    <submittedName>
        <fullName evidence="4">Response regulator RpfG family c-di-GMP phosphodiesterase</fullName>
    </submittedName>
</protein>
<dbReference type="SUPFAM" id="SSF109604">
    <property type="entry name" value="HD-domain/PDEase-like"/>
    <property type="match status" value="1"/>
</dbReference>
<dbReference type="InterPro" id="IPR037522">
    <property type="entry name" value="HD_GYP_dom"/>
</dbReference>
<dbReference type="Pfam" id="PF13487">
    <property type="entry name" value="HD_5"/>
    <property type="match status" value="1"/>
</dbReference>
<dbReference type="PANTHER" id="PTHR45228">
    <property type="entry name" value="CYCLIC DI-GMP PHOSPHODIESTERASE TM_0186-RELATED"/>
    <property type="match status" value="1"/>
</dbReference>
<dbReference type="InterPro" id="IPR003607">
    <property type="entry name" value="HD/PDEase_dom"/>
</dbReference>
<feature type="domain" description="HD-GYP" evidence="3">
    <location>
        <begin position="180"/>
        <end position="376"/>
    </location>
</feature>
<sequence length="432" mass="47684">MPDQDLRQYRVLAVDDEPNILSALRRTLRARGFDVLTAEDGPPALEVLRREPVDAIVSDMRMPLMNGADFLREARSIAPGAVRILLTGYSDMASTVRAVNEGEVLRYLSKPWDDRELEQALREGIGRRELERERDSLLKLTQELNRRLASANATLEARVTERTAELSRTLAELEVAGSRLKSDLVGTVRLLSSLIESRSGLAAGCPRRVARRVRAVGPLLGMDPDALADVIFAALLQDIGKLGLPDDLLRRPVAAFDDAERVQYRMHPQRGEAHLIALPSLANAGRILRHLYENVDGSGAPDGLAGADIPLGARLLRVATDLEHLLAGVIEHRPLSVAEAFDLLRRRRGTLYDEACADAVLRHANQPLEAAPRKLLVSSADLRPGMRLAEDLVTGSGTLLLSQDHLLDEEICAQIRRFEASGDEFLWIWVFA</sequence>
<dbReference type="CDD" id="cd17569">
    <property type="entry name" value="REC_HupR-like"/>
    <property type="match status" value="1"/>
</dbReference>
<dbReference type="RefSeq" id="WP_183970719.1">
    <property type="nucleotide sequence ID" value="NZ_BAABEW010000005.1"/>
</dbReference>
<dbReference type="Pfam" id="PF00072">
    <property type="entry name" value="Response_reg"/>
    <property type="match status" value="1"/>
</dbReference>
<dbReference type="AlphaFoldDB" id="A0A7W8HM19"/>
<dbReference type="Gene3D" id="3.40.50.2300">
    <property type="match status" value="1"/>
</dbReference>
<name>A0A7W8HM19_9BURK</name>
<reference evidence="4 5" key="1">
    <citation type="submission" date="2020-08" db="EMBL/GenBank/DDBJ databases">
        <title>Genomic Encyclopedia of Type Strains, Phase IV (KMG-IV): sequencing the most valuable type-strain genomes for metagenomic binning, comparative biology and taxonomic classification.</title>
        <authorList>
            <person name="Goeker M."/>
        </authorList>
    </citation>
    <scope>NUCLEOTIDE SEQUENCE [LARGE SCALE GENOMIC DNA]</scope>
    <source>
        <strain evidence="4 5">DSM 29781</strain>
    </source>
</reference>
<keyword evidence="1" id="KW-0597">Phosphoprotein</keyword>
<accession>A0A7W8HM19</accession>
<dbReference type="Gene3D" id="1.10.3210.10">
    <property type="entry name" value="Hypothetical protein af1432"/>
    <property type="match status" value="1"/>
</dbReference>
<dbReference type="SMART" id="SM00448">
    <property type="entry name" value="REC"/>
    <property type="match status" value="1"/>
</dbReference>
<dbReference type="EMBL" id="JACHGB010000009">
    <property type="protein sequence ID" value="MBB5273861.1"/>
    <property type="molecule type" value="Genomic_DNA"/>
</dbReference>
<dbReference type="InterPro" id="IPR001789">
    <property type="entry name" value="Sig_transdc_resp-reg_receiver"/>
</dbReference>
<dbReference type="Proteomes" id="UP000532440">
    <property type="component" value="Unassembled WGS sequence"/>
</dbReference>
<dbReference type="GO" id="GO:0008081">
    <property type="term" value="F:phosphoric diester hydrolase activity"/>
    <property type="evidence" value="ECO:0007669"/>
    <property type="project" value="UniProtKB-ARBA"/>
</dbReference>
<gene>
    <name evidence="4" type="ORF">HNQ70_003893</name>
</gene>
<dbReference type="SUPFAM" id="SSF52172">
    <property type="entry name" value="CheY-like"/>
    <property type="match status" value="1"/>
</dbReference>
<dbReference type="CDD" id="cd00077">
    <property type="entry name" value="HDc"/>
    <property type="match status" value="1"/>
</dbReference>
<evidence type="ECO:0000256" key="1">
    <source>
        <dbReference type="PROSITE-ProRule" id="PRU00169"/>
    </source>
</evidence>
<feature type="domain" description="Response regulatory" evidence="2">
    <location>
        <begin position="10"/>
        <end position="125"/>
    </location>
</feature>
<evidence type="ECO:0000313" key="4">
    <source>
        <dbReference type="EMBL" id="MBB5273861.1"/>
    </source>
</evidence>
<evidence type="ECO:0000259" key="2">
    <source>
        <dbReference type="PROSITE" id="PS50110"/>
    </source>
</evidence>
<dbReference type="InterPro" id="IPR011006">
    <property type="entry name" value="CheY-like_superfamily"/>
</dbReference>
<evidence type="ECO:0000259" key="3">
    <source>
        <dbReference type="PROSITE" id="PS51832"/>
    </source>
</evidence>
<feature type="modified residue" description="4-aspartylphosphate" evidence="1">
    <location>
        <position position="59"/>
    </location>
</feature>
<dbReference type="GO" id="GO:0000160">
    <property type="term" value="P:phosphorelay signal transduction system"/>
    <property type="evidence" value="ECO:0007669"/>
    <property type="project" value="InterPro"/>
</dbReference>
<proteinExistence type="predicted"/>
<evidence type="ECO:0000313" key="5">
    <source>
        <dbReference type="Proteomes" id="UP000532440"/>
    </source>
</evidence>
<dbReference type="PROSITE" id="PS50110">
    <property type="entry name" value="RESPONSE_REGULATORY"/>
    <property type="match status" value="1"/>
</dbReference>